<protein>
    <submittedName>
        <fullName evidence="2">Ribosomal-protein-alanine N-acetyltransferase</fullName>
    </submittedName>
</protein>
<gene>
    <name evidence="2" type="ORF">SAMN04488502_105106</name>
</gene>
<evidence type="ECO:0000259" key="1">
    <source>
        <dbReference type="PROSITE" id="PS51186"/>
    </source>
</evidence>
<sequence>MTVISTRRLLLRQAAVEDAPVLYTYWSDGEVTRYMNIAPMERLSQAVEMIKLLNSLAVHGQAFRWSILDRETGAVAGSCGFNQLDRENLRAEIGYELGRQYWGRGFMLEALQAVLDHGYRQMQLNRIQALVEPPNAASRGLLSKLGFREEGLLRQYERAKGRFIDVIMYARLKAEL</sequence>
<keyword evidence="3" id="KW-1185">Reference proteome</keyword>
<dbReference type="Pfam" id="PF13302">
    <property type="entry name" value="Acetyltransf_3"/>
    <property type="match status" value="1"/>
</dbReference>
<dbReference type="GO" id="GO:0005737">
    <property type="term" value="C:cytoplasm"/>
    <property type="evidence" value="ECO:0007669"/>
    <property type="project" value="TreeGrafter"/>
</dbReference>
<dbReference type="Proteomes" id="UP000214880">
    <property type="component" value="Unassembled WGS sequence"/>
</dbReference>
<reference evidence="2 3" key="1">
    <citation type="submission" date="2016-10" db="EMBL/GenBank/DDBJ databases">
        <authorList>
            <person name="de Groot N.N."/>
        </authorList>
    </citation>
    <scope>NUCLEOTIDE SEQUENCE [LARGE SCALE GENOMIC DNA]</scope>
    <source>
        <strain evidence="2 3">DSM 1736</strain>
    </source>
</reference>
<dbReference type="GO" id="GO:0008999">
    <property type="term" value="F:protein-N-terminal-alanine acetyltransferase activity"/>
    <property type="evidence" value="ECO:0007669"/>
    <property type="project" value="TreeGrafter"/>
</dbReference>
<name>A0A1G9TX20_9FIRM</name>
<dbReference type="PANTHER" id="PTHR43792:SF9">
    <property type="entry name" value="RIBOSOMAL-PROTEIN-ALANINE ACETYLTRANSFERASE"/>
    <property type="match status" value="1"/>
</dbReference>
<dbReference type="SUPFAM" id="SSF55729">
    <property type="entry name" value="Acyl-CoA N-acyltransferases (Nat)"/>
    <property type="match status" value="1"/>
</dbReference>
<dbReference type="PROSITE" id="PS51186">
    <property type="entry name" value="GNAT"/>
    <property type="match status" value="1"/>
</dbReference>
<dbReference type="InterPro" id="IPR000182">
    <property type="entry name" value="GNAT_dom"/>
</dbReference>
<accession>A0A1G9TX20</accession>
<dbReference type="InterPro" id="IPR051531">
    <property type="entry name" value="N-acetyltransferase"/>
</dbReference>
<proteinExistence type="predicted"/>
<dbReference type="STRING" id="146817.SAMN04488502_105106"/>
<evidence type="ECO:0000313" key="3">
    <source>
        <dbReference type="Proteomes" id="UP000214880"/>
    </source>
</evidence>
<dbReference type="PANTHER" id="PTHR43792">
    <property type="entry name" value="GNAT FAMILY, PUTATIVE (AFU_ORTHOLOGUE AFUA_3G00765)-RELATED-RELATED"/>
    <property type="match status" value="1"/>
</dbReference>
<dbReference type="Gene3D" id="3.40.630.30">
    <property type="match status" value="1"/>
</dbReference>
<dbReference type="EMBL" id="FNHB01000005">
    <property type="protein sequence ID" value="SDM51805.1"/>
    <property type="molecule type" value="Genomic_DNA"/>
</dbReference>
<dbReference type="InterPro" id="IPR016181">
    <property type="entry name" value="Acyl_CoA_acyltransferase"/>
</dbReference>
<feature type="domain" description="N-acetyltransferase" evidence="1">
    <location>
        <begin position="9"/>
        <end position="173"/>
    </location>
</feature>
<dbReference type="AlphaFoldDB" id="A0A1G9TX20"/>
<organism evidence="2 3">
    <name type="scientific">Dendrosporobacter quercicolus</name>
    <dbReference type="NCBI Taxonomy" id="146817"/>
    <lineage>
        <taxon>Bacteria</taxon>
        <taxon>Bacillati</taxon>
        <taxon>Bacillota</taxon>
        <taxon>Negativicutes</taxon>
        <taxon>Selenomonadales</taxon>
        <taxon>Sporomusaceae</taxon>
        <taxon>Dendrosporobacter</taxon>
    </lineage>
</organism>
<evidence type="ECO:0000313" key="2">
    <source>
        <dbReference type="EMBL" id="SDM51805.1"/>
    </source>
</evidence>
<dbReference type="RefSeq" id="WP_092072938.1">
    <property type="nucleotide sequence ID" value="NZ_FNHB01000005.1"/>
</dbReference>
<keyword evidence="2" id="KW-0808">Transferase</keyword>
<dbReference type="OrthoDB" id="9811523at2"/>